<keyword evidence="1" id="KW-0175">Coiled coil</keyword>
<dbReference type="EMBL" id="VFPT01000002">
    <property type="protein sequence ID" value="TQM90365.1"/>
    <property type="molecule type" value="Genomic_DNA"/>
</dbReference>
<gene>
    <name evidence="2" type="ORF">BD293_3742</name>
</gene>
<sequence length="190" mass="21624">MRSANVDTERPRMVLGDDAIELAKSAGDAQAGITSRDLDRGIVALKTELRETKAALKQAQDTLSELLHRFDKTEELRVRSDCGHLMLHGQIHRELKGILGLVGLLVSAKSSDEMREGDFDAAMRVVEDLVAETRNTLAFWRAREGLEMPEYDRQKMQEEHERLLAEARMINARALAQQQQKESRQQEMER</sequence>
<dbReference type="AlphaFoldDB" id="A0A543K5M2"/>
<dbReference type="RefSeq" id="WP_142084808.1">
    <property type="nucleotide sequence ID" value="NZ_VFPT01000002.1"/>
</dbReference>
<evidence type="ECO:0000313" key="3">
    <source>
        <dbReference type="Proteomes" id="UP000320582"/>
    </source>
</evidence>
<dbReference type="OrthoDB" id="9941421at2"/>
<feature type="coiled-coil region" evidence="1">
    <location>
        <begin position="42"/>
        <end position="76"/>
    </location>
</feature>
<accession>A0A543K5M2</accession>
<protein>
    <submittedName>
        <fullName evidence="2">Uncharacterized protein</fullName>
    </submittedName>
</protein>
<keyword evidence="3" id="KW-1185">Reference proteome</keyword>
<evidence type="ECO:0000313" key="2">
    <source>
        <dbReference type="EMBL" id="TQM90365.1"/>
    </source>
</evidence>
<name>A0A543K5M2_9RHOB</name>
<proteinExistence type="predicted"/>
<organism evidence="2 3">
    <name type="scientific">Roseinatronobacter monicus</name>
    <dbReference type="NCBI Taxonomy" id="393481"/>
    <lineage>
        <taxon>Bacteria</taxon>
        <taxon>Pseudomonadati</taxon>
        <taxon>Pseudomonadota</taxon>
        <taxon>Alphaproteobacteria</taxon>
        <taxon>Rhodobacterales</taxon>
        <taxon>Paracoccaceae</taxon>
        <taxon>Roseinatronobacter</taxon>
    </lineage>
</organism>
<comment type="caution">
    <text evidence="2">The sequence shown here is derived from an EMBL/GenBank/DDBJ whole genome shotgun (WGS) entry which is preliminary data.</text>
</comment>
<dbReference type="Proteomes" id="UP000320582">
    <property type="component" value="Unassembled WGS sequence"/>
</dbReference>
<evidence type="ECO:0000256" key="1">
    <source>
        <dbReference type="SAM" id="Coils"/>
    </source>
</evidence>
<reference evidence="2 3" key="1">
    <citation type="submission" date="2019-06" db="EMBL/GenBank/DDBJ databases">
        <title>Genomic Encyclopedia of Archaeal and Bacterial Type Strains, Phase II (KMG-II): from individual species to whole genera.</title>
        <authorList>
            <person name="Goeker M."/>
        </authorList>
    </citation>
    <scope>NUCLEOTIDE SEQUENCE [LARGE SCALE GENOMIC DNA]</scope>
    <source>
        <strain evidence="2 3">DSM 18423</strain>
    </source>
</reference>